<dbReference type="OrthoDB" id="2965348at2"/>
<evidence type="ECO:0008006" key="3">
    <source>
        <dbReference type="Google" id="ProtNLM"/>
    </source>
</evidence>
<sequence>MVPMFAYELLRDILIPEMLGKDTDEISYWVGKHIARTFPLLSVEEISSFFKEAAWGHLELVEQNKKEMKLELTGEIVERRLLMHDEPSFRLEAGFIAEQIQSQKNIITEAHEEIAKRKKKVYFIVRWDLKDHVQGEI</sequence>
<proteinExistence type="predicted"/>
<dbReference type="PANTHER" id="PTHR35090">
    <property type="entry name" value="DNA-DIRECTED RNA POLYMERASE SUBUNIT I"/>
    <property type="match status" value="1"/>
</dbReference>
<dbReference type="Pfam" id="PF10702">
    <property type="entry name" value="DUF2507"/>
    <property type="match status" value="1"/>
</dbReference>
<name>A0A177ZLH0_9BACI</name>
<organism evidence="1 2">
    <name type="scientific">Lederbergia galactosidilytica</name>
    <dbReference type="NCBI Taxonomy" id="217031"/>
    <lineage>
        <taxon>Bacteria</taxon>
        <taxon>Bacillati</taxon>
        <taxon>Bacillota</taxon>
        <taxon>Bacilli</taxon>
        <taxon>Bacillales</taxon>
        <taxon>Bacillaceae</taxon>
        <taxon>Lederbergia</taxon>
    </lineage>
</organism>
<dbReference type="InterPro" id="IPR024096">
    <property type="entry name" value="NO_sig/Golgi_transp_ligand-bd"/>
</dbReference>
<dbReference type="InterPro" id="IPR019642">
    <property type="entry name" value="DUF2507"/>
</dbReference>
<evidence type="ECO:0000313" key="2">
    <source>
        <dbReference type="Proteomes" id="UP000077881"/>
    </source>
</evidence>
<dbReference type="PATRIC" id="fig|217031.6.peg.3710"/>
<dbReference type="Gene3D" id="3.30.1380.20">
    <property type="entry name" value="Trafficking protein particle complex subunit 3"/>
    <property type="match status" value="1"/>
</dbReference>
<reference evidence="1 2" key="1">
    <citation type="submission" date="2015-05" db="EMBL/GenBank/DDBJ databases">
        <title>Comparison of genome.</title>
        <authorList>
            <person name="Zheng Z."/>
            <person name="Sun M."/>
        </authorList>
    </citation>
    <scope>NUCLEOTIDE SEQUENCE [LARGE SCALE GENOMIC DNA]</scope>
    <source>
        <strain evidence="1 2">G25-74</strain>
    </source>
</reference>
<comment type="caution">
    <text evidence="1">The sequence shown here is derived from an EMBL/GenBank/DDBJ whole genome shotgun (WGS) entry which is preliminary data.</text>
</comment>
<accession>A0A177ZLH0</accession>
<dbReference type="Proteomes" id="UP000077881">
    <property type="component" value="Unassembled WGS sequence"/>
</dbReference>
<dbReference type="STRING" id="217031.ABB05_17145"/>
<keyword evidence="2" id="KW-1185">Reference proteome</keyword>
<dbReference type="PANTHER" id="PTHR35090:SF1">
    <property type="entry name" value="SLR0144 PROTEIN"/>
    <property type="match status" value="1"/>
</dbReference>
<protein>
    <recommendedName>
        <fullName evidence="3">DUF2507 domain-containing protein</fullName>
    </recommendedName>
</protein>
<dbReference type="SUPFAM" id="SSF111126">
    <property type="entry name" value="Ligand-binding domain in the NO signalling and Golgi transport"/>
    <property type="match status" value="1"/>
</dbReference>
<evidence type="ECO:0000313" key="1">
    <source>
        <dbReference type="EMBL" id="OAK68299.1"/>
    </source>
</evidence>
<dbReference type="EMBL" id="LDJR01000057">
    <property type="protein sequence ID" value="OAK68299.1"/>
    <property type="molecule type" value="Genomic_DNA"/>
</dbReference>
<gene>
    <name evidence="1" type="ORF">ABB05_17145</name>
</gene>
<dbReference type="AlphaFoldDB" id="A0A177ZLH0"/>